<comment type="similarity">
    <text evidence="1">Belongs to the aldo/keto reductase family.</text>
</comment>
<dbReference type="PROSITE" id="PS00063">
    <property type="entry name" value="ALDOKETO_REDUCTASE_3"/>
    <property type="match status" value="1"/>
</dbReference>
<comment type="caution">
    <text evidence="6">The sequence shown here is derived from an EMBL/GenBank/DDBJ whole genome shotgun (WGS) entry which is preliminary data.</text>
</comment>
<evidence type="ECO:0000256" key="2">
    <source>
        <dbReference type="ARBA" id="ARBA00022857"/>
    </source>
</evidence>
<evidence type="ECO:0000256" key="3">
    <source>
        <dbReference type="ARBA" id="ARBA00023002"/>
    </source>
</evidence>
<dbReference type="InterPro" id="IPR020471">
    <property type="entry name" value="AKR"/>
</dbReference>
<dbReference type="PANTHER" id="PTHR43827:SF3">
    <property type="entry name" value="NADP-DEPENDENT OXIDOREDUCTASE DOMAIN-CONTAINING PROTEIN"/>
    <property type="match status" value="1"/>
</dbReference>
<dbReference type="InterPro" id="IPR023210">
    <property type="entry name" value="NADP_OxRdtase_dom"/>
</dbReference>
<dbReference type="RefSeq" id="XP_062678487.1">
    <property type="nucleotide sequence ID" value="XM_062829855.1"/>
</dbReference>
<evidence type="ECO:0000313" key="7">
    <source>
        <dbReference type="Proteomes" id="UP001278500"/>
    </source>
</evidence>
<dbReference type="AlphaFoldDB" id="A0AAE0JA38"/>
<reference evidence="6" key="1">
    <citation type="journal article" date="2023" name="Mol. Phylogenet. Evol.">
        <title>Genome-scale phylogeny and comparative genomics of the fungal order Sordariales.</title>
        <authorList>
            <person name="Hensen N."/>
            <person name="Bonometti L."/>
            <person name="Westerberg I."/>
            <person name="Brannstrom I.O."/>
            <person name="Guillou S."/>
            <person name="Cros-Aarteil S."/>
            <person name="Calhoun S."/>
            <person name="Haridas S."/>
            <person name="Kuo A."/>
            <person name="Mondo S."/>
            <person name="Pangilinan J."/>
            <person name="Riley R."/>
            <person name="LaButti K."/>
            <person name="Andreopoulos B."/>
            <person name="Lipzen A."/>
            <person name="Chen C."/>
            <person name="Yan M."/>
            <person name="Daum C."/>
            <person name="Ng V."/>
            <person name="Clum A."/>
            <person name="Steindorff A."/>
            <person name="Ohm R.A."/>
            <person name="Martin F."/>
            <person name="Silar P."/>
            <person name="Natvig D.O."/>
            <person name="Lalanne C."/>
            <person name="Gautier V."/>
            <person name="Ament-Velasquez S.L."/>
            <person name="Kruys A."/>
            <person name="Hutchinson M.I."/>
            <person name="Powell A.J."/>
            <person name="Barry K."/>
            <person name="Miller A.N."/>
            <person name="Grigoriev I.V."/>
            <person name="Debuchy R."/>
            <person name="Gladieux P."/>
            <person name="Hiltunen Thoren M."/>
            <person name="Johannesson H."/>
        </authorList>
    </citation>
    <scope>NUCLEOTIDE SEQUENCE</scope>
    <source>
        <strain evidence="6">CBS 560.94</strain>
    </source>
</reference>
<keyword evidence="7" id="KW-1185">Reference proteome</keyword>
<dbReference type="EMBL" id="JAUEPP010000007">
    <property type="protein sequence ID" value="KAK3339127.1"/>
    <property type="molecule type" value="Genomic_DNA"/>
</dbReference>
<dbReference type="Proteomes" id="UP001278500">
    <property type="component" value="Unassembled WGS sequence"/>
</dbReference>
<keyword evidence="3" id="KW-0560">Oxidoreductase</keyword>
<keyword evidence="2" id="KW-0521">NADP</keyword>
<dbReference type="Gene3D" id="3.20.20.100">
    <property type="entry name" value="NADP-dependent oxidoreductase domain"/>
    <property type="match status" value="1"/>
</dbReference>
<organism evidence="6 7">
    <name type="scientific">Neurospora tetraspora</name>
    <dbReference type="NCBI Taxonomy" id="94610"/>
    <lineage>
        <taxon>Eukaryota</taxon>
        <taxon>Fungi</taxon>
        <taxon>Dikarya</taxon>
        <taxon>Ascomycota</taxon>
        <taxon>Pezizomycotina</taxon>
        <taxon>Sordariomycetes</taxon>
        <taxon>Sordariomycetidae</taxon>
        <taxon>Sordariales</taxon>
        <taxon>Sordariaceae</taxon>
        <taxon>Neurospora</taxon>
    </lineage>
</organism>
<evidence type="ECO:0000259" key="5">
    <source>
        <dbReference type="Pfam" id="PF00248"/>
    </source>
</evidence>
<proteinExistence type="inferred from homology"/>
<evidence type="ECO:0000313" key="6">
    <source>
        <dbReference type="EMBL" id="KAK3339127.1"/>
    </source>
</evidence>
<evidence type="ECO:0000256" key="1">
    <source>
        <dbReference type="ARBA" id="ARBA00007905"/>
    </source>
</evidence>
<reference evidence="6" key="2">
    <citation type="submission" date="2023-06" db="EMBL/GenBank/DDBJ databases">
        <authorList>
            <consortium name="Lawrence Berkeley National Laboratory"/>
            <person name="Haridas S."/>
            <person name="Hensen N."/>
            <person name="Bonometti L."/>
            <person name="Westerberg I."/>
            <person name="Brannstrom I.O."/>
            <person name="Guillou S."/>
            <person name="Cros-Aarteil S."/>
            <person name="Calhoun S."/>
            <person name="Kuo A."/>
            <person name="Mondo S."/>
            <person name="Pangilinan J."/>
            <person name="Riley R."/>
            <person name="Labutti K."/>
            <person name="Andreopoulos B."/>
            <person name="Lipzen A."/>
            <person name="Chen C."/>
            <person name="Yanf M."/>
            <person name="Daum C."/>
            <person name="Ng V."/>
            <person name="Clum A."/>
            <person name="Steindorff A."/>
            <person name="Ohm R."/>
            <person name="Martin F."/>
            <person name="Silar P."/>
            <person name="Natvig D."/>
            <person name="Lalanne C."/>
            <person name="Gautier V."/>
            <person name="Ament-Velasquez S.L."/>
            <person name="Kruys A."/>
            <person name="Hutchinson M.I."/>
            <person name="Powell A.J."/>
            <person name="Barry K."/>
            <person name="Miller A.N."/>
            <person name="Grigoriev I.V."/>
            <person name="Debuchy R."/>
            <person name="Gladieux P."/>
            <person name="Thoren M.H."/>
            <person name="Johannesson H."/>
        </authorList>
    </citation>
    <scope>NUCLEOTIDE SEQUENCE</scope>
    <source>
        <strain evidence="6">CBS 560.94</strain>
    </source>
</reference>
<protein>
    <recommendedName>
        <fullName evidence="5">NADP-dependent oxidoreductase domain-containing protein</fullName>
    </recommendedName>
</protein>
<dbReference type="GeneID" id="87867009"/>
<dbReference type="Pfam" id="PF00248">
    <property type="entry name" value="Aldo_ket_red"/>
    <property type="match status" value="1"/>
</dbReference>
<accession>A0AAE0JA38</accession>
<evidence type="ECO:0000256" key="4">
    <source>
        <dbReference type="SAM" id="MobiDB-lite"/>
    </source>
</evidence>
<dbReference type="SUPFAM" id="SSF51430">
    <property type="entry name" value="NAD(P)-linked oxidoreductase"/>
    <property type="match status" value="1"/>
</dbReference>
<dbReference type="InterPro" id="IPR018170">
    <property type="entry name" value="Aldo/ket_reductase_CS"/>
</dbReference>
<feature type="region of interest" description="Disordered" evidence="4">
    <location>
        <begin position="93"/>
        <end position="136"/>
    </location>
</feature>
<feature type="domain" description="NADP-dependent oxidoreductase" evidence="5">
    <location>
        <begin position="40"/>
        <end position="99"/>
    </location>
</feature>
<dbReference type="PANTHER" id="PTHR43827">
    <property type="entry name" value="2,5-DIKETO-D-GLUCONIC ACID REDUCTASE"/>
    <property type="match status" value="1"/>
</dbReference>
<sequence length="136" mass="15115">MVEYIRKSKESTLPHTLHLEVGLSTWLSPNKHVTGPLEDPTVKALADKHGTTPAAVLLKWAVQRGTSVVPKSFDAERIRENLEAVARPDLSEADMEALNNPRGPGRHVRFNDPKTYYGFDIDDEENGQPVQTGSRT</sequence>
<gene>
    <name evidence="6" type="ORF">B0H65DRAFT_551869</name>
</gene>
<name>A0AAE0JA38_9PEZI</name>
<dbReference type="InterPro" id="IPR036812">
    <property type="entry name" value="NAD(P)_OxRdtase_dom_sf"/>
</dbReference>
<dbReference type="GO" id="GO:0016616">
    <property type="term" value="F:oxidoreductase activity, acting on the CH-OH group of donors, NAD or NADP as acceptor"/>
    <property type="evidence" value="ECO:0007669"/>
    <property type="project" value="UniProtKB-ARBA"/>
</dbReference>